<dbReference type="InterPro" id="IPR000944">
    <property type="entry name" value="Tscrpt_reg_Rrf2"/>
</dbReference>
<dbReference type="GO" id="GO:0003700">
    <property type="term" value="F:DNA-binding transcription factor activity"/>
    <property type="evidence" value="ECO:0007669"/>
    <property type="project" value="TreeGrafter"/>
</dbReference>
<dbReference type="GO" id="GO:0003677">
    <property type="term" value="F:DNA binding"/>
    <property type="evidence" value="ECO:0007669"/>
    <property type="project" value="UniProtKB-KW"/>
</dbReference>
<dbReference type="InterPro" id="IPR036390">
    <property type="entry name" value="WH_DNA-bd_sf"/>
</dbReference>
<name>A0A0R2RII1_9BACT</name>
<dbReference type="InterPro" id="IPR036388">
    <property type="entry name" value="WH-like_DNA-bd_sf"/>
</dbReference>
<keyword evidence="1" id="KW-0238">DNA-binding</keyword>
<evidence type="ECO:0008006" key="4">
    <source>
        <dbReference type="Google" id="ProtNLM"/>
    </source>
</evidence>
<dbReference type="PROSITE" id="PS51197">
    <property type="entry name" value="HTH_RRF2_2"/>
    <property type="match status" value="1"/>
</dbReference>
<reference evidence="2 3" key="1">
    <citation type="submission" date="2015-10" db="EMBL/GenBank/DDBJ databases">
        <title>Metagenome-Assembled Genomes uncover a global brackish microbiome.</title>
        <authorList>
            <person name="Hugerth L.W."/>
            <person name="Larsson J."/>
            <person name="Alneberg J."/>
            <person name="Lindh M.V."/>
            <person name="Legrand C."/>
            <person name="Pinhassi J."/>
            <person name="Andersson A.F."/>
        </authorList>
    </citation>
    <scope>NUCLEOTIDE SEQUENCE [LARGE SCALE GENOMIC DNA]</scope>
    <source>
        <strain evidence="2">BACL18 MAG-120507-bin52</strain>
    </source>
</reference>
<dbReference type="EMBL" id="LIBO01000084">
    <property type="protein sequence ID" value="KRO62389.1"/>
    <property type="molecule type" value="Genomic_DNA"/>
</dbReference>
<dbReference type="GO" id="GO:0005829">
    <property type="term" value="C:cytosol"/>
    <property type="evidence" value="ECO:0007669"/>
    <property type="project" value="TreeGrafter"/>
</dbReference>
<protein>
    <recommendedName>
        <fullName evidence="4">Rrf2 family transcriptional regulator</fullName>
    </recommendedName>
</protein>
<dbReference type="PANTHER" id="PTHR33221:SF5">
    <property type="entry name" value="HTH-TYPE TRANSCRIPTIONAL REGULATOR ISCR"/>
    <property type="match status" value="1"/>
</dbReference>
<dbReference type="AlphaFoldDB" id="A0A0R2RII1"/>
<dbReference type="Gene3D" id="1.10.10.10">
    <property type="entry name" value="Winged helix-like DNA-binding domain superfamily/Winged helix DNA-binding domain"/>
    <property type="match status" value="1"/>
</dbReference>
<evidence type="ECO:0000313" key="2">
    <source>
        <dbReference type="EMBL" id="KRO62389.1"/>
    </source>
</evidence>
<accession>A0A0R2RII1</accession>
<comment type="caution">
    <text evidence="2">The sequence shown here is derived from an EMBL/GenBank/DDBJ whole genome shotgun (WGS) entry which is preliminary data.</text>
</comment>
<organism evidence="2 3">
    <name type="scientific">Verrucomicrobia subdivision 6 bacterium BACL9 MAG-120507-bin52</name>
    <dbReference type="NCBI Taxonomy" id="1655590"/>
    <lineage>
        <taxon>Bacteria</taxon>
        <taxon>Pseudomonadati</taxon>
        <taxon>Verrucomicrobiota</taxon>
        <taxon>Verrucomicrobiia</taxon>
        <taxon>Verrucomicrobiales</taxon>
        <taxon>Verrucomicrobia subdivision 6</taxon>
    </lineage>
</organism>
<evidence type="ECO:0000256" key="1">
    <source>
        <dbReference type="ARBA" id="ARBA00023125"/>
    </source>
</evidence>
<dbReference type="Proteomes" id="UP000051269">
    <property type="component" value="Unassembled WGS sequence"/>
</dbReference>
<gene>
    <name evidence="2" type="ORF">ABR82_02960</name>
</gene>
<dbReference type="NCBIfam" id="TIGR00738">
    <property type="entry name" value="rrf2_super"/>
    <property type="match status" value="1"/>
</dbReference>
<sequence length="145" mass="15525">MAATRTSDYAVRALVALALDGESGGVKRAAALAQISGTPGKFMEQVLRWLRQGGFVVSRRGSGGGYELARPPEKIRMSEVVAWVDGEGQGRVDGRTDAVGEVWGKLRKDAASAASKVFAEETLARLAERVRAKMAAKGRTTEYQI</sequence>
<dbReference type="SUPFAM" id="SSF46785">
    <property type="entry name" value="Winged helix' DNA-binding domain"/>
    <property type="match status" value="1"/>
</dbReference>
<proteinExistence type="predicted"/>
<evidence type="ECO:0000313" key="3">
    <source>
        <dbReference type="Proteomes" id="UP000051269"/>
    </source>
</evidence>
<dbReference type="Pfam" id="PF02082">
    <property type="entry name" value="Rrf2"/>
    <property type="match status" value="1"/>
</dbReference>
<dbReference type="PANTHER" id="PTHR33221">
    <property type="entry name" value="WINGED HELIX-TURN-HELIX TRANSCRIPTIONAL REGULATOR, RRF2 FAMILY"/>
    <property type="match status" value="1"/>
</dbReference>